<feature type="domain" description="PAS" evidence="1">
    <location>
        <begin position="58"/>
        <end position="107"/>
    </location>
</feature>
<dbReference type="PROSITE" id="PS50887">
    <property type="entry name" value="GGDEF"/>
    <property type="match status" value="1"/>
</dbReference>
<dbReference type="Pfam" id="PF00990">
    <property type="entry name" value="GGDEF"/>
    <property type="match status" value="1"/>
</dbReference>
<dbReference type="InterPro" id="IPR001610">
    <property type="entry name" value="PAC"/>
</dbReference>
<evidence type="ECO:0000313" key="5">
    <source>
        <dbReference type="Proteomes" id="UP001410648"/>
    </source>
</evidence>
<evidence type="ECO:0000259" key="2">
    <source>
        <dbReference type="PROSITE" id="PS50113"/>
    </source>
</evidence>
<sequence length="334" mass="37989">MRDKSVDGLSKKELIDQIDSQAIFIQELLKEKEAEVRLDYPWRGNLGHWYWNVQTNEVMFNPLKAQALGYTKEELPVKVPYDFFTSRLHPEDYDRIMEQMSDHLKGLTPVYEVEYRIQAKDGSWKWYYDRGKVTRRLTDGSPLFASGIVFDITHRKEKEGNLEDLAATLIQLMDQDDLTGICNRRSIMGQLKAQMSLSGINKKSLVAAMVDIDDFKQVNDNKGHVFGDYVLKETARTLQDSLSDQGVAGRYGGEEFLLILPNCSVEEAKLNGCRLAVIHNEFLMNEAVSVSIGFTLYESGQTVEELVTCSDRNLYRAKAQGKNCVAGPFLDPVH</sequence>
<dbReference type="SUPFAM" id="SSF55073">
    <property type="entry name" value="Nucleotide cyclase"/>
    <property type="match status" value="1"/>
</dbReference>
<gene>
    <name evidence="4" type="ORF">GCM10008936_20870</name>
</gene>
<dbReference type="PANTHER" id="PTHR45138:SF9">
    <property type="entry name" value="DIGUANYLATE CYCLASE DGCM-RELATED"/>
    <property type="match status" value="1"/>
</dbReference>
<dbReference type="Gene3D" id="3.30.450.20">
    <property type="entry name" value="PAS domain"/>
    <property type="match status" value="1"/>
</dbReference>
<dbReference type="RefSeq" id="WP_346025433.1">
    <property type="nucleotide sequence ID" value="NZ_BAAADA010000196.1"/>
</dbReference>
<evidence type="ECO:0000259" key="3">
    <source>
        <dbReference type="PROSITE" id="PS50887"/>
    </source>
</evidence>
<dbReference type="Gene3D" id="3.30.70.270">
    <property type="match status" value="1"/>
</dbReference>
<dbReference type="PROSITE" id="PS50112">
    <property type="entry name" value="PAS"/>
    <property type="match status" value="1"/>
</dbReference>
<dbReference type="EMBL" id="BAAADA010000196">
    <property type="protein sequence ID" value="GAA0493758.1"/>
    <property type="molecule type" value="Genomic_DNA"/>
</dbReference>
<dbReference type="SMART" id="SM00086">
    <property type="entry name" value="PAC"/>
    <property type="match status" value="1"/>
</dbReference>
<dbReference type="SMART" id="SM00267">
    <property type="entry name" value="GGDEF"/>
    <property type="match status" value="1"/>
</dbReference>
<keyword evidence="5" id="KW-1185">Reference proteome</keyword>
<feature type="domain" description="GGDEF" evidence="3">
    <location>
        <begin position="203"/>
        <end position="330"/>
    </location>
</feature>
<comment type="caution">
    <text evidence="4">The sequence shown here is derived from an EMBL/GenBank/DDBJ whole genome shotgun (WGS) entry which is preliminary data.</text>
</comment>
<evidence type="ECO:0000259" key="1">
    <source>
        <dbReference type="PROSITE" id="PS50112"/>
    </source>
</evidence>
<evidence type="ECO:0000313" key="4">
    <source>
        <dbReference type="EMBL" id="GAA0493758.1"/>
    </source>
</evidence>
<dbReference type="InterPro" id="IPR043128">
    <property type="entry name" value="Rev_trsase/Diguanyl_cyclase"/>
</dbReference>
<dbReference type="Pfam" id="PF08447">
    <property type="entry name" value="PAS_3"/>
    <property type="match status" value="1"/>
</dbReference>
<dbReference type="InterPro" id="IPR000700">
    <property type="entry name" value="PAS-assoc_C"/>
</dbReference>
<dbReference type="InterPro" id="IPR035965">
    <property type="entry name" value="PAS-like_dom_sf"/>
</dbReference>
<feature type="domain" description="PAC" evidence="2">
    <location>
        <begin position="111"/>
        <end position="164"/>
    </location>
</feature>
<accession>A0ABN1BBF9</accession>
<dbReference type="InterPro" id="IPR013655">
    <property type="entry name" value="PAS_fold_3"/>
</dbReference>
<dbReference type="NCBIfam" id="TIGR00254">
    <property type="entry name" value="GGDEF"/>
    <property type="match status" value="1"/>
</dbReference>
<dbReference type="InterPro" id="IPR000160">
    <property type="entry name" value="GGDEF_dom"/>
</dbReference>
<dbReference type="SUPFAM" id="SSF55785">
    <property type="entry name" value="PYP-like sensor domain (PAS domain)"/>
    <property type="match status" value="1"/>
</dbReference>
<proteinExistence type="predicted"/>
<name>A0ABN1BBF9_9LACT</name>
<dbReference type="CDD" id="cd01949">
    <property type="entry name" value="GGDEF"/>
    <property type="match status" value="1"/>
</dbReference>
<dbReference type="NCBIfam" id="TIGR00229">
    <property type="entry name" value="sensory_box"/>
    <property type="match status" value="1"/>
</dbReference>
<dbReference type="InterPro" id="IPR000014">
    <property type="entry name" value="PAS"/>
</dbReference>
<organism evidence="4 5">
    <name type="scientific">Alkalibacterium indicireducens</name>
    <dbReference type="NCBI Taxonomy" id="398758"/>
    <lineage>
        <taxon>Bacteria</taxon>
        <taxon>Bacillati</taxon>
        <taxon>Bacillota</taxon>
        <taxon>Bacilli</taxon>
        <taxon>Lactobacillales</taxon>
        <taxon>Carnobacteriaceae</taxon>
        <taxon>Alkalibacterium</taxon>
    </lineage>
</organism>
<dbReference type="InterPro" id="IPR029787">
    <property type="entry name" value="Nucleotide_cyclase"/>
</dbReference>
<dbReference type="CDD" id="cd00130">
    <property type="entry name" value="PAS"/>
    <property type="match status" value="1"/>
</dbReference>
<dbReference type="PROSITE" id="PS50113">
    <property type="entry name" value="PAC"/>
    <property type="match status" value="1"/>
</dbReference>
<protein>
    <submittedName>
        <fullName evidence="4">Sensor domain-containing diguanylate cyclase</fullName>
    </submittedName>
</protein>
<dbReference type="InterPro" id="IPR050469">
    <property type="entry name" value="Diguanylate_Cyclase"/>
</dbReference>
<dbReference type="Proteomes" id="UP001410648">
    <property type="component" value="Unassembled WGS sequence"/>
</dbReference>
<reference evidence="4 5" key="1">
    <citation type="journal article" date="2019" name="Int. J. Syst. Evol. Microbiol.">
        <title>The Global Catalogue of Microorganisms (GCM) 10K type strain sequencing project: providing services to taxonomists for standard genome sequencing and annotation.</title>
        <authorList>
            <consortium name="The Broad Institute Genomics Platform"/>
            <consortium name="The Broad Institute Genome Sequencing Center for Infectious Disease"/>
            <person name="Wu L."/>
            <person name="Ma J."/>
        </authorList>
    </citation>
    <scope>NUCLEOTIDE SEQUENCE [LARGE SCALE GENOMIC DNA]</scope>
    <source>
        <strain evidence="4 5">JCM 14232</strain>
    </source>
</reference>
<dbReference type="PANTHER" id="PTHR45138">
    <property type="entry name" value="REGULATORY COMPONENTS OF SENSORY TRANSDUCTION SYSTEM"/>
    <property type="match status" value="1"/>
</dbReference>